<comment type="caution">
    <text evidence="2">The sequence shown here is derived from an EMBL/GenBank/DDBJ whole genome shotgun (WGS) entry which is preliminary data.</text>
</comment>
<accession>A0AAD9DA34</accession>
<reference evidence="2" key="1">
    <citation type="submission" date="2023-06" db="EMBL/GenBank/DDBJ databases">
        <title>Survivors Of The Sea: Transcriptome response of Skeletonema marinoi to long-term dormancy.</title>
        <authorList>
            <person name="Pinder M.I.M."/>
            <person name="Kourtchenko O."/>
            <person name="Robertson E.K."/>
            <person name="Larsson T."/>
            <person name="Maumus F."/>
            <person name="Osuna-Cruz C.M."/>
            <person name="Vancaester E."/>
            <person name="Stenow R."/>
            <person name="Vandepoele K."/>
            <person name="Ploug H."/>
            <person name="Bruchert V."/>
            <person name="Godhe A."/>
            <person name="Topel M."/>
        </authorList>
    </citation>
    <scope>NUCLEOTIDE SEQUENCE</scope>
    <source>
        <strain evidence="2">R05AC</strain>
    </source>
</reference>
<evidence type="ECO:0000313" key="2">
    <source>
        <dbReference type="EMBL" id="KAK1738479.1"/>
    </source>
</evidence>
<protein>
    <recommendedName>
        <fullName evidence="4">Sulfotransferase domain-containing protein</fullName>
    </recommendedName>
</protein>
<dbReference type="AlphaFoldDB" id="A0AAD9DA34"/>
<evidence type="ECO:0008006" key="4">
    <source>
        <dbReference type="Google" id="ProtNLM"/>
    </source>
</evidence>
<gene>
    <name evidence="2" type="ORF">QTG54_011148</name>
</gene>
<organism evidence="2 3">
    <name type="scientific">Skeletonema marinoi</name>
    <dbReference type="NCBI Taxonomy" id="267567"/>
    <lineage>
        <taxon>Eukaryota</taxon>
        <taxon>Sar</taxon>
        <taxon>Stramenopiles</taxon>
        <taxon>Ochrophyta</taxon>
        <taxon>Bacillariophyta</taxon>
        <taxon>Coscinodiscophyceae</taxon>
        <taxon>Thalassiosirophycidae</taxon>
        <taxon>Thalassiosirales</taxon>
        <taxon>Skeletonemataceae</taxon>
        <taxon>Skeletonema</taxon>
        <taxon>Skeletonema marinoi-dohrnii complex</taxon>
    </lineage>
</organism>
<keyword evidence="1" id="KW-1133">Transmembrane helix</keyword>
<proteinExistence type="predicted"/>
<sequence>MTSSGAATITRSKATIIVSIVAVFFFSIVSVRNSSSWLSSYNQQFPLHNGHLQQRNGSVAAIASVSVAAESKISTTERQQTSKTIMNRNKTSSLGLHMCKCLTDDFPTNNANSIPHNNPKRLRWLHFPKTGTSFISTLWSYSCSTRDRYIDLNVNSQVCSNSPDGKRSALSMYDFVLMRRYPWEMYGAPNFIPDESSSSSPPVGKDVSLGLVGGTQHGPLSPNLQDKQFLQSDRYKKLVNKHQLMRYGSELMTHNITVAAFFRQPEERIISAYKDALHANGFAGNDFKNFVTKVRGARNGQCKIGNRIYLNPVQCFANYPGIAGCMSRMLTGQKCADALFHEAGLENVAEAVDIILNHLDFVGLTEDWNESICQFHRLFSGRSDSVTGQRVWDQPLQREFANVHKSKKATISVEELDGFKDVADTVVYEAAKLKFERMVGNERCYKFMSWDEIERDLVNNDNANTPFLNVDKDGNVCHPLTCSDLGKQCGEWDDGCGSTIICGICDGGRAGLPSTWRVQCVEGKCVDYCPTWEEKGLWFLSNDSPTIMKEVAQSIETREQKYLSPIEAFKVCDVACRGKTGNVPANDVTKAFVDTNLCRCGNTTKALTNITLSDFSSAHDIMTTCGDSKVFKSLRALSINDTQPICCPPIDEEKLLIGKQWKRLYSVGGPKLEGSYFAHIHMGCGSLDECQDVAREKGAEIAVFDIISSYCHLARNVFELDNLFSVTKDNTRRYILDLRNPEKP</sequence>
<keyword evidence="3" id="KW-1185">Reference proteome</keyword>
<dbReference type="Gene3D" id="3.40.50.300">
    <property type="entry name" value="P-loop containing nucleotide triphosphate hydrolases"/>
    <property type="match status" value="1"/>
</dbReference>
<feature type="transmembrane region" description="Helical" evidence="1">
    <location>
        <begin position="12"/>
        <end position="31"/>
    </location>
</feature>
<evidence type="ECO:0000313" key="3">
    <source>
        <dbReference type="Proteomes" id="UP001224775"/>
    </source>
</evidence>
<dbReference type="Proteomes" id="UP001224775">
    <property type="component" value="Unassembled WGS sequence"/>
</dbReference>
<dbReference type="InterPro" id="IPR027417">
    <property type="entry name" value="P-loop_NTPase"/>
</dbReference>
<evidence type="ECO:0000256" key="1">
    <source>
        <dbReference type="SAM" id="Phobius"/>
    </source>
</evidence>
<keyword evidence="1" id="KW-0812">Transmembrane</keyword>
<dbReference type="EMBL" id="JATAAI010000021">
    <property type="protein sequence ID" value="KAK1738479.1"/>
    <property type="molecule type" value="Genomic_DNA"/>
</dbReference>
<keyword evidence="1" id="KW-0472">Membrane</keyword>
<name>A0AAD9DA34_9STRA</name>